<sequence>MDDMSTLLIFGLGYSSVATVRASGKRYERIIATVRSAERAAALTASGVAGQAVSVIPFDGSRMSDDLAQAIGQADDVLVSVPPNDQGDPVLRACTPALSSAHLRAVSYLSTVGVYGDHDGGWVDETTEPKPVSPRSLERLEAERAWTAFGQANGVPVAILRLSGIYGPGNNALVNLRRGTARRIIKLGQVFNRIHVDDIAQAVLAGFERRYSGVVNVTDDEPSPAQDVITYAAELLGVPVPPDIPFEQAGLSPMGRSFYGECKRVANRRLKGELGVNLLHPNFRVALQALAAGGDGHAEPQDP</sequence>
<name>A0A4D7QJ05_9HYPH</name>
<protein>
    <submittedName>
        <fullName evidence="3">SDR family oxidoreductase</fullName>
    </submittedName>
</protein>
<dbReference type="KEGG" id="paqt:E8L99_08745"/>
<dbReference type="Proteomes" id="UP000298588">
    <property type="component" value="Chromosome"/>
</dbReference>
<keyword evidence="1" id="KW-0520">NAD</keyword>
<dbReference type="InterPro" id="IPR001509">
    <property type="entry name" value="Epimerase_deHydtase"/>
</dbReference>
<dbReference type="AlphaFoldDB" id="A0A4D7QJ05"/>
<dbReference type="Pfam" id="PF01370">
    <property type="entry name" value="Epimerase"/>
    <property type="match status" value="1"/>
</dbReference>
<dbReference type="EMBL" id="CP039865">
    <property type="protein sequence ID" value="QCK85843.1"/>
    <property type="molecule type" value="Genomic_DNA"/>
</dbReference>
<evidence type="ECO:0000313" key="4">
    <source>
        <dbReference type="Proteomes" id="UP000298588"/>
    </source>
</evidence>
<keyword evidence="4" id="KW-1185">Reference proteome</keyword>
<feature type="domain" description="NAD-dependent epimerase/dehydratase" evidence="2">
    <location>
        <begin position="98"/>
        <end position="210"/>
    </location>
</feature>
<dbReference type="PANTHER" id="PTHR43574">
    <property type="entry name" value="EPIMERASE-RELATED"/>
    <property type="match status" value="1"/>
</dbReference>
<accession>A0A4D7QJ05</accession>
<evidence type="ECO:0000313" key="3">
    <source>
        <dbReference type="EMBL" id="QCK85843.1"/>
    </source>
</evidence>
<dbReference type="SUPFAM" id="SSF51735">
    <property type="entry name" value="NAD(P)-binding Rossmann-fold domains"/>
    <property type="match status" value="1"/>
</dbReference>
<dbReference type="OrthoDB" id="9808276at2"/>
<evidence type="ECO:0000259" key="2">
    <source>
        <dbReference type="Pfam" id="PF01370"/>
    </source>
</evidence>
<dbReference type="Gene3D" id="3.40.50.720">
    <property type="entry name" value="NAD(P)-binding Rossmann-like Domain"/>
    <property type="match status" value="1"/>
</dbReference>
<organism evidence="3 4">
    <name type="scientific">Phreatobacter aquaticus</name>
    <dbReference type="NCBI Taxonomy" id="2570229"/>
    <lineage>
        <taxon>Bacteria</taxon>
        <taxon>Pseudomonadati</taxon>
        <taxon>Pseudomonadota</taxon>
        <taxon>Alphaproteobacteria</taxon>
        <taxon>Hyphomicrobiales</taxon>
        <taxon>Phreatobacteraceae</taxon>
        <taxon>Phreatobacter</taxon>
    </lineage>
</organism>
<proteinExistence type="predicted"/>
<gene>
    <name evidence="3" type="ORF">E8L99_08745</name>
</gene>
<dbReference type="CDD" id="cd05266">
    <property type="entry name" value="SDR_a4"/>
    <property type="match status" value="1"/>
</dbReference>
<reference evidence="3 4" key="1">
    <citation type="submission" date="2019-04" db="EMBL/GenBank/DDBJ databases">
        <title>Phreatobacter aquaticus sp. nov.</title>
        <authorList>
            <person name="Choi A."/>
            <person name="Baek K."/>
        </authorList>
    </citation>
    <scope>NUCLEOTIDE SEQUENCE [LARGE SCALE GENOMIC DNA]</scope>
    <source>
        <strain evidence="3 4">NMCR1094</strain>
    </source>
</reference>
<dbReference type="InterPro" id="IPR036291">
    <property type="entry name" value="NAD(P)-bd_dom_sf"/>
</dbReference>
<evidence type="ECO:0000256" key="1">
    <source>
        <dbReference type="ARBA" id="ARBA00023027"/>
    </source>
</evidence>